<dbReference type="AlphaFoldDB" id="A0AAV2CHR5"/>
<evidence type="ECO:0000313" key="2">
    <source>
        <dbReference type="Proteomes" id="UP001497516"/>
    </source>
</evidence>
<name>A0AAV2CHR5_9ROSI</name>
<reference evidence="1 2" key="1">
    <citation type="submission" date="2024-04" db="EMBL/GenBank/DDBJ databases">
        <authorList>
            <person name="Fracassetti M."/>
        </authorList>
    </citation>
    <scope>NUCLEOTIDE SEQUENCE [LARGE SCALE GENOMIC DNA]</scope>
</reference>
<protein>
    <submittedName>
        <fullName evidence="1">Uncharacterized protein</fullName>
    </submittedName>
</protein>
<keyword evidence="2" id="KW-1185">Reference proteome</keyword>
<dbReference type="Proteomes" id="UP001497516">
    <property type="component" value="Chromosome 1"/>
</dbReference>
<accession>A0AAV2CHR5</accession>
<organism evidence="1 2">
    <name type="scientific">Linum trigynum</name>
    <dbReference type="NCBI Taxonomy" id="586398"/>
    <lineage>
        <taxon>Eukaryota</taxon>
        <taxon>Viridiplantae</taxon>
        <taxon>Streptophyta</taxon>
        <taxon>Embryophyta</taxon>
        <taxon>Tracheophyta</taxon>
        <taxon>Spermatophyta</taxon>
        <taxon>Magnoliopsida</taxon>
        <taxon>eudicotyledons</taxon>
        <taxon>Gunneridae</taxon>
        <taxon>Pentapetalae</taxon>
        <taxon>rosids</taxon>
        <taxon>fabids</taxon>
        <taxon>Malpighiales</taxon>
        <taxon>Linaceae</taxon>
        <taxon>Linum</taxon>
    </lineage>
</organism>
<dbReference type="EMBL" id="OZ034813">
    <property type="protein sequence ID" value="CAL1355280.1"/>
    <property type="molecule type" value="Genomic_DNA"/>
</dbReference>
<evidence type="ECO:0000313" key="1">
    <source>
        <dbReference type="EMBL" id="CAL1355280.1"/>
    </source>
</evidence>
<proteinExistence type="predicted"/>
<sequence>MSLLPETLPPDSTESSSPFNAVFRLLCYPADGHSVAACGSSALVRRRLRSNRLIGVSDLAFDLIADRRVSFFSIPVPSEISEGSH</sequence>
<gene>
    <name evidence="1" type="ORF">LTRI10_LOCUS3050</name>
</gene>